<protein>
    <submittedName>
        <fullName evidence="1">Uncharacterized protein</fullName>
    </submittedName>
</protein>
<evidence type="ECO:0000313" key="1">
    <source>
        <dbReference type="EMBL" id="KOF63843.1"/>
    </source>
</evidence>
<dbReference type="AlphaFoldDB" id="A0A0L8FJK7"/>
<feature type="non-terminal residue" evidence="1">
    <location>
        <position position="1"/>
    </location>
</feature>
<sequence length="103" mass="12321">YRKLFRLQERFHQRFLRSILIIKWVHKLLDTEVLECDGVDGIETEIPRLRLRWTGHLIKESDQCISKRLLYGETKGAKRPQCKPKLHFKDLIVSSLKGFNMEE</sequence>
<gene>
    <name evidence="1" type="ORF">OCBIM_22018325mg</name>
</gene>
<dbReference type="PANTHER" id="PTHR47027:SF30">
    <property type="entry name" value="THAP-TYPE DOMAIN-CONTAINING PROTEIN"/>
    <property type="match status" value="1"/>
</dbReference>
<organism evidence="1">
    <name type="scientific">Octopus bimaculoides</name>
    <name type="common">California two-spotted octopus</name>
    <dbReference type="NCBI Taxonomy" id="37653"/>
    <lineage>
        <taxon>Eukaryota</taxon>
        <taxon>Metazoa</taxon>
        <taxon>Spiralia</taxon>
        <taxon>Lophotrochozoa</taxon>
        <taxon>Mollusca</taxon>
        <taxon>Cephalopoda</taxon>
        <taxon>Coleoidea</taxon>
        <taxon>Octopodiformes</taxon>
        <taxon>Octopoda</taxon>
        <taxon>Incirrata</taxon>
        <taxon>Octopodidae</taxon>
        <taxon>Octopus</taxon>
    </lineage>
</organism>
<proteinExistence type="predicted"/>
<name>A0A0L8FJK7_OCTBM</name>
<dbReference type="PANTHER" id="PTHR47027">
    <property type="entry name" value="REVERSE TRANSCRIPTASE DOMAIN-CONTAINING PROTEIN"/>
    <property type="match status" value="1"/>
</dbReference>
<dbReference type="EMBL" id="KQ430653">
    <property type="protein sequence ID" value="KOF63843.1"/>
    <property type="molecule type" value="Genomic_DNA"/>
</dbReference>
<reference evidence="1" key="1">
    <citation type="submission" date="2015-07" db="EMBL/GenBank/DDBJ databases">
        <title>MeaNS - Measles Nucleotide Surveillance Program.</title>
        <authorList>
            <person name="Tran T."/>
            <person name="Druce J."/>
        </authorList>
    </citation>
    <scope>NUCLEOTIDE SEQUENCE</scope>
    <source>
        <strain evidence="1">UCB-OBI-ISO-001</strain>
        <tissue evidence="1">Gonad</tissue>
    </source>
</reference>
<accession>A0A0L8FJK7</accession>